<organism evidence="2 3">
    <name type="scientific">Pseudorhodobacter antarcticus</name>
    <dbReference type="NCBI Taxonomy" id="1077947"/>
    <lineage>
        <taxon>Bacteria</taxon>
        <taxon>Pseudomonadati</taxon>
        <taxon>Pseudomonadota</taxon>
        <taxon>Alphaproteobacteria</taxon>
        <taxon>Rhodobacterales</taxon>
        <taxon>Paracoccaceae</taxon>
        <taxon>Pseudorhodobacter</taxon>
    </lineage>
</organism>
<sequence length="47" mass="5316">MTNTLAIWLGFVIVAAVLADIILNSGGALLFLLRRFAVFIEYLSFWR</sequence>
<feature type="transmembrane region" description="Helical" evidence="1">
    <location>
        <begin position="6"/>
        <end position="33"/>
    </location>
</feature>
<dbReference type="Proteomes" id="UP000183002">
    <property type="component" value="Unassembled WGS sequence"/>
</dbReference>
<evidence type="ECO:0000313" key="3">
    <source>
        <dbReference type="Proteomes" id="UP000183002"/>
    </source>
</evidence>
<evidence type="ECO:0000313" key="2">
    <source>
        <dbReference type="EMBL" id="SEM84404.1"/>
    </source>
</evidence>
<accession>A0A1H8BQK9</accession>
<dbReference type="RefSeq" id="WP_050520217.1">
    <property type="nucleotide sequence ID" value="NZ_FOCO01000003.1"/>
</dbReference>
<proteinExistence type="predicted"/>
<keyword evidence="1" id="KW-1133">Transmembrane helix</keyword>
<dbReference type="EMBL" id="FOCO01000003">
    <property type="protein sequence ID" value="SEM84404.1"/>
    <property type="molecule type" value="Genomic_DNA"/>
</dbReference>
<protein>
    <submittedName>
        <fullName evidence="2">Uncharacterized protein</fullName>
    </submittedName>
</protein>
<keyword evidence="1" id="KW-0472">Membrane</keyword>
<gene>
    <name evidence="2" type="ORF">SAMN05216227_100392</name>
</gene>
<evidence type="ECO:0000256" key="1">
    <source>
        <dbReference type="SAM" id="Phobius"/>
    </source>
</evidence>
<keyword evidence="1" id="KW-0812">Transmembrane</keyword>
<keyword evidence="3" id="KW-1185">Reference proteome</keyword>
<dbReference type="STRING" id="1077947.SAMN05216227_100392"/>
<name>A0A1H8BQK9_9RHOB</name>
<reference evidence="2 3" key="1">
    <citation type="submission" date="2016-10" db="EMBL/GenBank/DDBJ databases">
        <authorList>
            <person name="de Groot N.N."/>
        </authorList>
    </citation>
    <scope>NUCLEOTIDE SEQUENCE [LARGE SCALE GENOMIC DNA]</scope>
    <source>
        <strain evidence="2 3">CGMCC 1.10836</strain>
    </source>
</reference>
<dbReference type="AlphaFoldDB" id="A0A1H8BQK9"/>